<feature type="domain" description="Root UVB sensitive protein C-terminal" evidence="4">
    <location>
        <begin position="355"/>
        <end position="502"/>
    </location>
</feature>
<dbReference type="Pfam" id="PF24160">
    <property type="entry name" value="UVB_sens_C"/>
    <property type="match status" value="1"/>
</dbReference>
<dbReference type="OrthoDB" id="364779at2759"/>
<dbReference type="AlphaFoldDB" id="A0A9D4UMA7"/>
<dbReference type="Pfam" id="PF04884">
    <property type="entry name" value="UVB_sens_prot"/>
    <property type="match status" value="1"/>
</dbReference>
<comment type="caution">
    <text evidence="5">The sequence shown here is derived from an EMBL/GenBank/DDBJ whole genome shotgun (WGS) entry which is preliminary data.</text>
</comment>
<dbReference type="InterPro" id="IPR055412">
    <property type="entry name" value="UVB_sens_C"/>
</dbReference>
<evidence type="ECO:0000256" key="2">
    <source>
        <dbReference type="SAM" id="MobiDB-lite"/>
    </source>
</evidence>
<dbReference type="PANTHER" id="PTHR12770:SF27">
    <property type="entry name" value="PROTEIN ROOT UVB SENSITIVE 5"/>
    <property type="match status" value="1"/>
</dbReference>
<dbReference type="EMBL" id="JABFUD020000014">
    <property type="protein sequence ID" value="KAI5069933.1"/>
    <property type="molecule type" value="Genomic_DNA"/>
</dbReference>
<evidence type="ECO:0000259" key="3">
    <source>
        <dbReference type="Pfam" id="PF04884"/>
    </source>
</evidence>
<evidence type="ECO:0000313" key="6">
    <source>
        <dbReference type="Proteomes" id="UP000886520"/>
    </source>
</evidence>
<feature type="compositionally biased region" description="Polar residues" evidence="2">
    <location>
        <begin position="526"/>
        <end position="538"/>
    </location>
</feature>
<dbReference type="PANTHER" id="PTHR12770">
    <property type="entry name" value="RUS1 FAMILY PROTEIN C16ORF58"/>
    <property type="match status" value="1"/>
</dbReference>
<evidence type="ECO:0000259" key="4">
    <source>
        <dbReference type="Pfam" id="PF24160"/>
    </source>
</evidence>
<evidence type="ECO:0008006" key="7">
    <source>
        <dbReference type="Google" id="ProtNLM"/>
    </source>
</evidence>
<evidence type="ECO:0000256" key="1">
    <source>
        <dbReference type="ARBA" id="ARBA00007558"/>
    </source>
</evidence>
<feature type="region of interest" description="Disordered" evidence="2">
    <location>
        <begin position="33"/>
        <end position="52"/>
    </location>
</feature>
<evidence type="ECO:0000313" key="5">
    <source>
        <dbReference type="EMBL" id="KAI5069933.1"/>
    </source>
</evidence>
<feature type="region of interest" description="Disordered" evidence="2">
    <location>
        <begin position="518"/>
        <end position="554"/>
    </location>
</feature>
<feature type="compositionally biased region" description="Basic and acidic residues" evidence="2">
    <location>
        <begin position="545"/>
        <end position="554"/>
    </location>
</feature>
<comment type="similarity">
    <text evidence="1">Belongs to the RUS1 family.</text>
</comment>
<feature type="domain" description="Protein root UVB sensitive/RUS" evidence="3">
    <location>
        <begin position="110"/>
        <end position="346"/>
    </location>
</feature>
<protein>
    <recommendedName>
        <fullName evidence="7">Protein root UVB sensitive 5</fullName>
    </recommendedName>
</protein>
<feature type="compositionally biased region" description="Polar residues" evidence="2">
    <location>
        <begin position="36"/>
        <end position="45"/>
    </location>
</feature>
<proteinExistence type="inferred from homology"/>
<sequence length="614" mass="67801">MELNSCGGLAFDAPISFGGRLVLPRTRRVRSLLPARSNQETPSHTTDSEIDRNSWSESTSVCISEQIGDALLRKYILDEYQFVSIEEIPVGESSKSSPLRESGGWSLPANVPKLLKDFFLPTDFPESVSSDYLQYMLLQFPTNITGWTCSTLVTSSLLKAVGLEAWAGTTVAATAAIKWVSKDGLGAFGRLFVGGRFGRVFDDDPKQWRMYAELIGSFGSVFELITPVKPEWFFPLAALGRLTKAVGKGLKDPSFRVIQNHFAIAGNMGEVSAKEEVWEVSAELIGIAFGVAILSSPGVASSYSTLVLSWATIRALHLYLRYQSLASLVFSTVNFKRAFIMAELHIMDSPIPGLTSCNMMENILLPWQFTKPYLHLGCSLKDAVDDGLTSMQELEKLLALFSDELHVLILNSNAVHKVDMRVIFKEGATSVTVLRCIWQSEWIMKFILSKGNPSMALIPTRWTLDKQLSLLAGSLEELKSSFDDFLLQMEQAGWETSSLVLKIPKNAPFLILSTSPADSRRKLPNKSLQLNAPCSSPKQKFAPQRTEHGGEEAQRIQGHADPFSLPFICNIILRAPICREAVLMGGTLLSKSSTYGKTCRMPLAFPNQRPARAV</sequence>
<keyword evidence="6" id="KW-1185">Reference proteome</keyword>
<dbReference type="InterPro" id="IPR054549">
    <property type="entry name" value="UVB_sens_RUS_dom"/>
</dbReference>
<organism evidence="5 6">
    <name type="scientific">Adiantum capillus-veneris</name>
    <name type="common">Maidenhair fern</name>
    <dbReference type="NCBI Taxonomy" id="13818"/>
    <lineage>
        <taxon>Eukaryota</taxon>
        <taxon>Viridiplantae</taxon>
        <taxon>Streptophyta</taxon>
        <taxon>Embryophyta</taxon>
        <taxon>Tracheophyta</taxon>
        <taxon>Polypodiopsida</taxon>
        <taxon>Polypodiidae</taxon>
        <taxon>Polypodiales</taxon>
        <taxon>Pteridineae</taxon>
        <taxon>Pteridaceae</taxon>
        <taxon>Vittarioideae</taxon>
        <taxon>Adiantum</taxon>
    </lineage>
</organism>
<dbReference type="InterPro" id="IPR006968">
    <property type="entry name" value="RUS_fam"/>
</dbReference>
<reference evidence="5" key="1">
    <citation type="submission" date="2021-01" db="EMBL/GenBank/DDBJ databases">
        <title>Adiantum capillus-veneris genome.</title>
        <authorList>
            <person name="Fang Y."/>
            <person name="Liao Q."/>
        </authorList>
    </citation>
    <scope>NUCLEOTIDE SEQUENCE</scope>
    <source>
        <strain evidence="5">H3</strain>
        <tissue evidence="5">Leaf</tissue>
    </source>
</reference>
<name>A0A9D4UMA7_ADICA</name>
<dbReference type="Proteomes" id="UP000886520">
    <property type="component" value="Chromosome 14"/>
</dbReference>
<gene>
    <name evidence="5" type="ORF">GOP47_0014276</name>
</gene>
<accession>A0A9D4UMA7</accession>